<protein>
    <submittedName>
        <fullName evidence="5">Polar amino acid transport system substrate-binding protein</fullName>
    </submittedName>
</protein>
<dbReference type="CDD" id="cd13624">
    <property type="entry name" value="PBP2_Arg_Lys_His"/>
    <property type="match status" value="1"/>
</dbReference>
<dbReference type="InterPro" id="IPR001638">
    <property type="entry name" value="Solute-binding_3/MltF_N"/>
</dbReference>
<sequence>MARRRTLRALAMLPALTLAVAVTGCVESTTSGGAQGGGELSLIAPGSLTTCTHLPYEPFQFPGEGGKIVGFDVDLVDLVARDLGVQQKIVDAPFDEGIQSGESLNSGQCDVAAAAMTITDSRKQNLDFSDPYFNAEQALMVKKGSGITDLSQLRGKKLGVQVGTTGKDYAEEHKAEFGYEVVDFDDLALQENGVQINRVDAAINDNGVLYSFAKNNPDVEVTKEFVTGDKYGIGVRKGNTALLTKVNESLAKAKQSGEYDRIYEKWFGKKPE</sequence>
<gene>
    <name evidence="5" type="ORF">SAMN05660874_03788</name>
</gene>
<keyword evidence="6" id="KW-1185">Reference proteome</keyword>
<dbReference type="PROSITE" id="PS51257">
    <property type="entry name" value="PROKAR_LIPOPROTEIN"/>
    <property type="match status" value="1"/>
</dbReference>
<dbReference type="Gene3D" id="3.40.190.10">
    <property type="entry name" value="Periplasmic binding protein-like II"/>
    <property type="match status" value="2"/>
</dbReference>
<dbReference type="PANTHER" id="PTHR35936">
    <property type="entry name" value="MEMBRANE-BOUND LYTIC MUREIN TRANSGLYCOSYLASE F"/>
    <property type="match status" value="1"/>
</dbReference>
<dbReference type="STRING" id="95161.SAMN05660874_03788"/>
<evidence type="ECO:0000259" key="4">
    <source>
        <dbReference type="SMART" id="SM00079"/>
    </source>
</evidence>
<dbReference type="SMART" id="SM00079">
    <property type="entry name" value="PBPe"/>
    <property type="match status" value="1"/>
</dbReference>
<feature type="domain" description="Ionotropic glutamate receptor C-terminal" evidence="4">
    <location>
        <begin position="47"/>
        <end position="269"/>
    </location>
</feature>
<evidence type="ECO:0000313" key="5">
    <source>
        <dbReference type="EMBL" id="SFS85858.1"/>
    </source>
</evidence>
<evidence type="ECO:0000259" key="3">
    <source>
        <dbReference type="SMART" id="SM00062"/>
    </source>
</evidence>
<accession>A0A1I6T9Q8</accession>
<proteinExistence type="predicted"/>
<dbReference type="GO" id="GO:0016020">
    <property type="term" value="C:membrane"/>
    <property type="evidence" value="ECO:0007669"/>
    <property type="project" value="InterPro"/>
</dbReference>
<reference evidence="6" key="1">
    <citation type="submission" date="2016-10" db="EMBL/GenBank/DDBJ databases">
        <authorList>
            <person name="Varghese N."/>
            <person name="Submissions S."/>
        </authorList>
    </citation>
    <scope>NUCLEOTIDE SEQUENCE [LARGE SCALE GENOMIC DNA]</scope>
    <source>
        <strain evidence="6">DSM 44771</strain>
    </source>
</reference>
<dbReference type="Proteomes" id="UP000198852">
    <property type="component" value="Unassembled WGS sequence"/>
</dbReference>
<dbReference type="Pfam" id="PF00497">
    <property type="entry name" value="SBP_bac_3"/>
    <property type="match status" value="1"/>
</dbReference>
<dbReference type="SMART" id="SM00062">
    <property type="entry name" value="PBPb"/>
    <property type="match status" value="1"/>
</dbReference>
<feature type="domain" description="Solute-binding protein family 3/N-terminal" evidence="3">
    <location>
        <begin position="47"/>
        <end position="270"/>
    </location>
</feature>
<feature type="signal peptide" evidence="2">
    <location>
        <begin position="1"/>
        <end position="24"/>
    </location>
</feature>
<name>A0A1I6T9Q8_9PSEU</name>
<evidence type="ECO:0000256" key="1">
    <source>
        <dbReference type="ARBA" id="ARBA00022729"/>
    </source>
</evidence>
<dbReference type="AlphaFoldDB" id="A0A1I6T9Q8"/>
<dbReference type="GO" id="GO:0015276">
    <property type="term" value="F:ligand-gated monoatomic ion channel activity"/>
    <property type="evidence" value="ECO:0007669"/>
    <property type="project" value="InterPro"/>
</dbReference>
<dbReference type="InterPro" id="IPR001320">
    <property type="entry name" value="Iontro_rcpt_C"/>
</dbReference>
<evidence type="ECO:0000256" key="2">
    <source>
        <dbReference type="SAM" id="SignalP"/>
    </source>
</evidence>
<feature type="chain" id="PRO_5039714260" evidence="2">
    <location>
        <begin position="25"/>
        <end position="272"/>
    </location>
</feature>
<dbReference type="EMBL" id="FOZX01000006">
    <property type="protein sequence ID" value="SFS85858.1"/>
    <property type="molecule type" value="Genomic_DNA"/>
</dbReference>
<evidence type="ECO:0000313" key="6">
    <source>
        <dbReference type="Proteomes" id="UP000198852"/>
    </source>
</evidence>
<organism evidence="5 6">
    <name type="scientific">Saccharopolyspora flava</name>
    <dbReference type="NCBI Taxonomy" id="95161"/>
    <lineage>
        <taxon>Bacteria</taxon>
        <taxon>Bacillati</taxon>
        <taxon>Actinomycetota</taxon>
        <taxon>Actinomycetes</taxon>
        <taxon>Pseudonocardiales</taxon>
        <taxon>Pseudonocardiaceae</taxon>
        <taxon>Saccharopolyspora</taxon>
    </lineage>
</organism>
<dbReference type="PANTHER" id="PTHR35936:SF17">
    <property type="entry name" value="ARGININE-BINDING EXTRACELLULAR PROTEIN ARTP"/>
    <property type="match status" value="1"/>
</dbReference>
<keyword evidence="1 2" id="KW-0732">Signal</keyword>
<dbReference type="SUPFAM" id="SSF53850">
    <property type="entry name" value="Periplasmic binding protein-like II"/>
    <property type="match status" value="1"/>
</dbReference>